<dbReference type="Proteomes" id="UP000248405">
    <property type="component" value="Unassembled WGS sequence"/>
</dbReference>
<proteinExistence type="predicted"/>
<organism evidence="1 2">
    <name type="scientific">Aspergillus vadensis (strain CBS 113365 / IMI 142717 / IBT 24658)</name>
    <dbReference type="NCBI Taxonomy" id="1448311"/>
    <lineage>
        <taxon>Eukaryota</taxon>
        <taxon>Fungi</taxon>
        <taxon>Dikarya</taxon>
        <taxon>Ascomycota</taxon>
        <taxon>Pezizomycotina</taxon>
        <taxon>Eurotiomycetes</taxon>
        <taxon>Eurotiomycetidae</taxon>
        <taxon>Eurotiales</taxon>
        <taxon>Aspergillaceae</taxon>
        <taxon>Aspergillus</taxon>
        <taxon>Aspergillus subgen. Circumdati</taxon>
    </lineage>
</organism>
<dbReference type="EMBL" id="KZ821623">
    <property type="protein sequence ID" value="PYH69584.1"/>
    <property type="molecule type" value="Genomic_DNA"/>
</dbReference>
<gene>
    <name evidence="1" type="ORF">BO88DRAFT_36653</name>
</gene>
<evidence type="ECO:0000313" key="1">
    <source>
        <dbReference type="EMBL" id="PYH69584.1"/>
    </source>
</evidence>
<protein>
    <submittedName>
        <fullName evidence="1">Uncharacterized protein</fullName>
    </submittedName>
</protein>
<sequence>MSLLPSTRVRVSGGFWHCVCEEQNTTPYTVPSYLSLWSWNPGTGHSPSEAKAWRPETVSKRIYSQSMPLLLSGSGVVKASMAAEHWGGSGTHHKTPGSRMYHSTSRALSFGWLFRNMRNEAVIRTSSVACLMVKVWPKRAIMSRFRNQKYKSN</sequence>
<dbReference type="GeneID" id="37208631"/>
<dbReference type="OrthoDB" id="10613028at2759"/>
<reference evidence="1" key="1">
    <citation type="submission" date="2016-12" db="EMBL/GenBank/DDBJ databases">
        <title>The genomes of Aspergillus section Nigri reveals drivers in fungal speciation.</title>
        <authorList>
            <consortium name="DOE Joint Genome Institute"/>
            <person name="Vesth T.C."/>
            <person name="Nybo J."/>
            <person name="Theobald S."/>
            <person name="Brandl J."/>
            <person name="Frisvad J.C."/>
            <person name="Nielsen K.F."/>
            <person name="Lyhne E.K."/>
            <person name="Kogle M.E."/>
            <person name="Kuo A."/>
            <person name="Riley R."/>
            <person name="Clum A."/>
            <person name="Nolan M."/>
            <person name="Lipzen A."/>
            <person name="Salamov A."/>
            <person name="Henrissat B."/>
            <person name="Wiebenga A."/>
            <person name="De Vries R.P."/>
            <person name="Grigoriev I.V."/>
            <person name="Mortensen U.H."/>
            <person name="Andersen M.R."/>
            <person name="Baker S.E."/>
        </authorList>
    </citation>
    <scope>NUCLEOTIDE SEQUENCE [LARGE SCALE GENOMIC DNA]</scope>
    <source>
        <strain evidence="1">CBS 113365</strain>
    </source>
</reference>
<dbReference type="AlphaFoldDB" id="A0A319BCB6"/>
<evidence type="ECO:0000313" key="2">
    <source>
        <dbReference type="Proteomes" id="UP000248405"/>
    </source>
</evidence>
<accession>A0A319BCB6</accession>
<name>A0A319BCB6_ASPVC</name>
<keyword evidence="2" id="KW-1185">Reference proteome</keyword>
<dbReference type="RefSeq" id="XP_025563378.1">
    <property type="nucleotide sequence ID" value="XM_025704039.1"/>
</dbReference>